<dbReference type="EMBL" id="JAGSXH010000037">
    <property type="protein sequence ID" value="MBS2963911.1"/>
    <property type="molecule type" value="Genomic_DNA"/>
</dbReference>
<keyword evidence="3" id="KW-1185">Reference proteome</keyword>
<dbReference type="AlphaFoldDB" id="A0A8J7WKE1"/>
<protein>
    <submittedName>
        <fullName evidence="2">Uncharacterized protein</fullName>
    </submittedName>
</protein>
<evidence type="ECO:0000313" key="3">
    <source>
        <dbReference type="Proteomes" id="UP000677913"/>
    </source>
</evidence>
<accession>A0A8J7WKE1</accession>
<name>A0A8J7WKE1_9ACTN</name>
<evidence type="ECO:0000313" key="2">
    <source>
        <dbReference type="EMBL" id="MBS2963911.1"/>
    </source>
</evidence>
<sequence>MSATYERTSVASLNGASPDGLNSENTAPDGQWREDANGVEAAARYTPEELALRTGVPRAVLCDLRDLHPLPGAAIDVVRLAVVGRLLRSGVPVARAAALVRAAESRTDEPI</sequence>
<feature type="compositionally biased region" description="Polar residues" evidence="1">
    <location>
        <begin position="1"/>
        <end position="28"/>
    </location>
</feature>
<gene>
    <name evidence="2" type="ORF">KGA66_12710</name>
</gene>
<reference evidence="2" key="1">
    <citation type="submission" date="2021-04" db="EMBL/GenBank/DDBJ databases">
        <title>Genome based classification of Actinospica acidithermotolerans sp. nov., an actinobacterium isolated from an Indonesian hot spring.</title>
        <authorList>
            <person name="Kusuma A.B."/>
            <person name="Putra K.E."/>
            <person name="Nafisah S."/>
            <person name="Loh J."/>
            <person name="Nouioui I."/>
            <person name="Goodfellow M."/>
        </authorList>
    </citation>
    <scope>NUCLEOTIDE SEQUENCE</scope>
    <source>
        <strain evidence="2">DSM 45618</strain>
    </source>
</reference>
<evidence type="ECO:0000256" key="1">
    <source>
        <dbReference type="SAM" id="MobiDB-lite"/>
    </source>
</evidence>
<feature type="region of interest" description="Disordered" evidence="1">
    <location>
        <begin position="1"/>
        <end position="40"/>
    </location>
</feature>
<proteinExistence type="predicted"/>
<comment type="caution">
    <text evidence="2">The sequence shown here is derived from an EMBL/GenBank/DDBJ whole genome shotgun (WGS) entry which is preliminary data.</text>
</comment>
<organism evidence="2 3">
    <name type="scientific">Actinocrinis puniceicyclus</name>
    <dbReference type="NCBI Taxonomy" id="977794"/>
    <lineage>
        <taxon>Bacteria</taxon>
        <taxon>Bacillati</taxon>
        <taxon>Actinomycetota</taxon>
        <taxon>Actinomycetes</taxon>
        <taxon>Catenulisporales</taxon>
        <taxon>Actinospicaceae</taxon>
        <taxon>Actinocrinis</taxon>
    </lineage>
</organism>
<dbReference type="Proteomes" id="UP000677913">
    <property type="component" value="Unassembled WGS sequence"/>
</dbReference>
<dbReference type="RefSeq" id="WP_211468038.1">
    <property type="nucleotide sequence ID" value="NZ_JAGSXH010000037.1"/>
</dbReference>